<organism evidence="2 3">
    <name type="scientific">Nepenthes gracilis</name>
    <name type="common">Slender pitcher plant</name>
    <dbReference type="NCBI Taxonomy" id="150966"/>
    <lineage>
        <taxon>Eukaryota</taxon>
        <taxon>Viridiplantae</taxon>
        <taxon>Streptophyta</taxon>
        <taxon>Embryophyta</taxon>
        <taxon>Tracheophyta</taxon>
        <taxon>Spermatophyta</taxon>
        <taxon>Magnoliopsida</taxon>
        <taxon>eudicotyledons</taxon>
        <taxon>Gunneridae</taxon>
        <taxon>Pentapetalae</taxon>
        <taxon>Caryophyllales</taxon>
        <taxon>Nepenthaceae</taxon>
        <taxon>Nepenthes</taxon>
    </lineage>
</organism>
<keyword evidence="3" id="KW-1185">Reference proteome</keyword>
<dbReference type="AlphaFoldDB" id="A0AAD3THY0"/>
<comment type="caution">
    <text evidence="2">The sequence shown here is derived from an EMBL/GenBank/DDBJ whole genome shotgun (WGS) entry which is preliminary data.</text>
</comment>
<name>A0AAD3THY0_NEPGR</name>
<feature type="region of interest" description="Disordered" evidence="1">
    <location>
        <begin position="1"/>
        <end position="32"/>
    </location>
</feature>
<dbReference type="EMBL" id="BSYO01000036">
    <property type="protein sequence ID" value="GMH29499.1"/>
    <property type="molecule type" value="Genomic_DNA"/>
</dbReference>
<evidence type="ECO:0000313" key="2">
    <source>
        <dbReference type="EMBL" id="GMH29499.1"/>
    </source>
</evidence>
<accession>A0AAD3THY0</accession>
<evidence type="ECO:0000256" key="1">
    <source>
        <dbReference type="SAM" id="MobiDB-lite"/>
    </source>
</evidence>
<evidence type="ECO:0000313" key="3">
    <source>
        <dbReference type="Proteomes" id="UP001279734"/>
    </source>
</evidence>
<protein>
    <submittedName>
        <fullName evidence="2">Uncharacterized protein</fullName>
    </submittedName>
</protein>
<dbReference type="Proteomes" id="UP001279734">
    <property type="component" value="Unassembled WGS sequence"/>
</dbReference>
<sequence length="283" mass="30403">MGSKVLVAEASQSSDLGSGNVHALSNVDPSAGDPLARANTTFSDDKGIQKCPDLQLPCCSRAARVPEGPSSGNVAAVPGLSLCNPNDSPSCHLEPHARWTEDDIIARLEFSVGRSCDASEYHLLYWFLVFLALMHQQMLGLLVLAVDWRAAAGKVAGSFLLCCEEWSIPFVEAAGMQLLSESITLHMWSAVVGLPGSGSEEFVSLNLLLWFGAGLADASLLMHVVKCGAGRCVSYDLVSYIWLVLFDGAALQNQVMDDLAEFNMLHVSCCSAWLGHVTYDPRI</sequence>
<gene>
    <name evidence="2" type="ORF">Nepgr_031342</name>
</gene>
<reference evidence="2" key="1">
    <citation type="submission" date="2023-05" db="EMBL/GenBank/DDBJ databases">
        <title>Nepenthes gracilis genome sequencing.</title>
        <authorList>
            <person name="Fukushima K."/>
        </authorList>
    </citation>
    <scope>NUCLEOTIDE SEQUENCE</scope>
    <source>
        <strain evidence="2">SING2019-196</strain>
    </source>
</reference>
<proteinExistence type="predicted"/>